<evidence type="ECO:0000313" key="3">
    <source>
        <dbReference type="EMBL" id="OIM22120.1"/>
    </source>
</evidence>
<dbReference type="EC" id="5.4.99.5" evidence="4"/>
<feature type="domain" description="Chorismate mutase" evidence="1">
    <location>
        <begin position="1"/>
        <end position="90"/>
    </location>
</feature>
<dbReference type="Pfam" id="PF01817">
    <property type="entry name" value="CM_2"/>
    <property type="match status" value="1"/>
</dbReference>
<evidence type="ECO:0000313" key="2">
    <source>
        <dbReference type="EMBL" id="MDV7714978.1"/>
    </source>
</evidence>
<dbReference type="SUPFAM" id="SSF48600">
    <property type="entry name" value="Chorismate mutase II"/>
    <property type="match status" value="1"/>
</dbReference>
<reference evidence="4 6" key="2">
    <citation type="submission" date="2018-08" db="EMBL/GenBank/DDBJ databases">
        <authorList>
            <person name="Lorentzen P. G. S. M."/>
        </authorList>
    </citation>
    <scope>NUCLEOTIDE SEQUENCE [LARGE SCALE GENOMIC DNA]</scope>
    <source>
        <strain evidence="4 6">CRBO_1381</strain>
    </source>
</reference>
<name>A0A483B608_OENOE</name>
<accession>A0A483B608</accession>
<organism evidence="4 6">
    <name type="scientific">Oenococcus oeni</name>
    <name type="common">Leuconostoc oenos</name>
    <dbReference type="NCBI Taxonomy" id="1247"/>
    <lineage>
        <taxon>Bacteria</taxon>
        <taxon>Bacillati</taxon>
        <taxon>Bacillota</taxon>
        <taxon>Bacilli</taxon>
        <taxon>Lactobacillales</taxon>
        <taxon>Lactobacillaceae</taxon>
        <taxon>Oenococcus</taxon>
    </lineage>
</organism>
<dbReference type="Proteomes" id="UP001281024">
    <property type="component" value="Unassembled WGS sequence"/>
</dbReference>
<dbReference type="InterPro" id="IPR002701">
    <property type="entry name" value="CM_II_prokaryot"/>
</dbReference>
<dbReference type="GO" id="GO:0046417">
    <property type="term" value="P:chorismate metabolic process"/>
    <property type="evidence" value="ECO:0007669"/>
    <property type="project" value="InterPro"/>
</dbReference>
<dbReference type="RefSeq" id="WP_002817406.1">
    <property type="nucleotide sequence ID" value="NZ_CP014324.1"/>
</dbReference>
<dbReference type="InterPro" id="IPR036263">
    <property type="entry name" value="Chorismate_II_sf"/>
</dbReference>
<dbReference type="AlphaFoldDB" id="A0A483B608"/>
<dbReference type="Gene3D" id="1.20.59.10">
    <property type="entry name" value="Chorismate mutase"/>
    <property type="match status" value="1"/>
</dbReference>
<evidence type="ECO:0000313" key="5">
    <source>
        <dbReference type="Proteomes" id="UP000181728"/>
    </source>
</evidence>
<dbReference type="EMBL" id="LR031358">
    <property type="protein sequence ID" value="VDB97128.1"/>
    <property type="molecule type" value="Genomic_DNA"/>
</dbReference>
<keyword evidence="4" id="KW-0413">Isomerase</keyword>
<dbReference type="GeneID" id="75064974"/>
<proteinExistence type="predicted"/>
<evidence type="ECO:0000313" key="6">
    <source>
        <dbReference type="Proteomes" id="UP000294726"/>
    </source>
</evidence>
<reference evidence="2" key="3">
    <citation type="submission" date="2019-10" db="EMBL/GenBank/DDBJ databases">
        <title>Malate fermentation in French cider.</title>
        <authorList>
            <person name="Cousin F.J."/>
            <person name="Medina Fernandez S."/>
            <person name="Misery B."/>
            <person name="Laplace J.-M."/>
            <person name="Cretenet M."/>
        </authorList>
    </citation>
    <scope>NUCLEOTIDE SEQUENCE</scope>
    <source>
        <strain evidence="2">UCMA15129</strain>
    </source>
</reference>
<dbReference type="PROSITE" id="PS51168">
    <property type="entry name" value="CHORISMATE_MUT_2"/>
    <property type="match status" value="1"/>
</dbReference>
<evidence type="ECO:0000313" key="4">
    <source>
        <dbReference type="EMBL" id="VDB97128.1"/>
    </source>
</evidence>
<dbReference type="Proteomes" id="UP000294726">
    <property type="component" value="Chromosome"/>
</dbReference>
<dbReference type="EMBL" id="MLOK01000010">
    <property type="protein sequence ID" value="OIM22120.1"/>
    <property type="molecule type" value="Genomic_DNA"/>
</dbReference>
<sequence length="94" mass="11429">MLKTNLKKERRQINIINFFLIKLLHRRLLIVKKIGLKKQKTGQEIFDKNREKEIKNHLLKEIPDQENIEYYQEIFDIILKSSREVQKNLKKGRA</sequence>
<dbReference type="EMBL" id="WERV01000003">
    <property type="protein sequence ID" value="MDV7714978.1"/>
    <property type="molecule type" value="Genomic_DNA"/>
</dbReference>
<dbReference type="Proteomes" id="UP000181728">
    <property type="component" value="Unassembled WGS sequence"/>
</dbReference>
<dbReference type="SMART" id="SM00830">
    <property type="entry name" value="CM_2"/>
    <property type="match status" value="1"/>
</dbReference>
<dbReference type="InterPro" id="IPR036979">
    <property type="entry name" value="CM_dom_sf"/>
</dbReference>
<reference evidence="3 5" key="1">
    <citation type="journal article" date="2016" name="BMC Genomics">
        <title>Consensus pan-genome assembly of the specialised wine bacterium Oenococcus oeni.</title>
        <authorList>
            <person name="Sternes P.R."/>
            <person name="Borneman A.R."/>
        </authorList>
    </citation>
    <scope>NUCLEOTIDE SEQUENCE [LARGE SCALE GENOMIC DNA]</scope>
    <source>
        <strain evidence="3 5">AWRIB661</strain>
    </source>
</reference>
<protein>
    <submittedName>
        <fullName evidence="4">Chorismate mutase</fullName>
        <ecNumber evidence="4">5.4.99.5</ecNumber>
    </submittedName>
</protein>
<gene>
    <name evidence="3" type="ORF">ATX59_00785</name>
    <name evidence="2" type="ORF">GA838_04235</name>
    <name evidence="4" type="ORF">OENI_0150</name>
</gene>
<dbReference type="GO" id="GO:0004106">
    <property type="term" value="F:chorismate mutase activity"/>
    <property type="evidence" value="ECO:0007669"/>
    <property type="project" value="UniProtKB-EC"/>
</dbReference>
<evidence type="ECO:0000259" key="1">
    <source>
        <dbReference type="PROSITE" id="PS51168"/>
    </source>
</evidence>